<dbReference type="Proteomes" id="UP001151699">
    <property type="component" value="Chromosome X"/>
</dbReference>
<evidence type="ECO:0000256" key="4">
    <source>
        <dbReference type="ARBA" id="ARBA00022490"/>
    </source>
</evidence>
<dbReference type="GO" id="GO:1904263">
    <property type="term" value="P:positive regulation of TORC1 signaling"/>
    <property type="evidence" value="ECO:0007669"/>
    <property type="project" value="TreeGrafter"/>
</dbReference>
<keyword evidence="4" id="KW-0963">Cytoplasm</keyword>
<evidence type="ECO:0000313" key="7">
    <source>
        <dbReference type="EMBL" id="KAJ6637390.1"/>
    </source>
</evidence>
<gene>
    <name evidence="7" type="primary">LAMTOR5</name>
    <name evidence="7" type="ORF">Bhyg_10120</name>
</gene>
<comment type="similarity">
    <text evidence="3">Belongs to the LAMTOR5 family.</text>
</comment>
<evidence type="ECO:0000313" key="8">
    <source>
        <dbReference type="Proteomes" id="UP001151699"/>
    </source>
</evidence>
<dbReference type="AlphaFoldDB" id="A0A9Q0MSX1"/>
<dbReference type="GO" id="GO:0071230">
    <property type="term" value="P:cellular response to amino acid stimulus"/>
    <property type="evidence" value="ECO:0007669"/>
    <property type="project" value="TreeGrafter"/>
</dbReference>
<dbReference type="GO" id="GO:0071986">
    <property type="term" value="C:Ragulator complex"/>
    <property type="evidence" value="ECO:0007669"/>
    <property type="project" value="InterPro"/>
</dbReference>
<reference evidence="7" key="1">
    <citation type="submission" date="2022-07" db="EMBL/GenBank/DDBJ databases">
        <authorList>
            <person name="Trinca V."/>
            <person name="Uliana J.V.C."/>
            <person name="Torres T.T."/>
            <person name="Ward R.J."/>
            <person name="Monesi N."/>
        </authorList>
    </citation>
    <scope>NUCLEOTIDE SEQUENCE</scope>
    <source>
        <strain evidence="7">HSMRA1968</strain>
        <tissue evidence="7">Whole embryos</tissue>
    </source>
</reference>
<dbReference type="OrthoDB" id="76862at2759"/>
<dbReference type="GO" id="GO:0005085">
    <property type="term" value="F:guanyl-nucleotide exchange factor activity"/>
    <property type="evidence" value="ECO:0007669"/>
    <property type="project" value="TreeGrafter"/>
</dbReference>
<evidence type="ECO:0000256" key="3">
    <source>
        <dbReference type="ARBA" id="ARBA00007795"/>
    </source>
</evidence>
<dbReference type="PANTHER" id="PTHR13342:SF2">
    <property type="entry name" value="RAGULATOR COMPLEX PROTEIN LAMTOR5"/>
    <property type="match status" value="1"/>
</dbReference>
<dbReference type="Gene3D" id="3.30.450.30">
    <property type="entry name" value="Dynein light chain 2a, cytoplasmic"/>
    <property type="match status" value="1"/>
</dbReference>
<dbReference type="InterPro" id="IPR024135">
    <property type="entry name" value="LAMTOR5"/>
</dbReference>
<dbReference type="FunFam" id="3.30.450.30:FF:000005">
    <property type="entry name" value="Ragulator complex protein LAMTOR5 homolog"/>
    <property type="match status" value="1"/>
</dbReference>
<evidence type="ECO:0000256" key="2">
    <source>
        <dbReference type="ARBA" id="ARBA00004496"/>
    </source>
</evidence>
<dbReference type="GO" id="GO:0005764">
    <property type="term" value="C:lysosome"/>
    <property type="evidence" value="ECO:0007669"/>
    <property type="project" value="UniProtKB-SubCell"/>
</dbReference>
<dbReference type="GO" id="GO:0043066">
    <property type="term" value="P:negative regulation of apoptotic process"/>
    <property type="evidence" value="ECO:0007669"/>
    <property type="project" value="InterPro"/>
</dbReference>
<dbReference type="Pfam" id="PF16672">
    <property type="entry name" value="LAMTOR5"/>
    <property type="match status" value="1"/>
</dbReference>
<evidence type="ECO:0000256" key="5">
    <source>
        <dbReference type="ARBA" id="ARBA00023228"/>
    </source>
</evidence>
<protein>
    <recommendedName>
        <fullName evidence="6">Late endosomal/lysosomal adaptor and MAPK and MTOR activator 5</fullName>
    </recommendedName>
</protein>
<comment type="subcellular location">
    <subcellularLocation>
        <location evidence="2">Cytoplasm</location>
    </subcellularLocation>
    <subcellularLocation>
        <location evidence="1">Lysosome</location>
    </subcellularLocation>
</comment>
<dbReference type="PANTHER" id="PTHR13342">
    <property type="entry name" value="RAGULATOR COMPLEX PROTEIN LAMTOR5"/>
    <property type="match status" value="1"/>
</dbReference>
<evidence type="ECO:0000256" key="6">
    <source>
        <dbReference type="ARBA" id="ARBA00032692"/>
    </source>
</evidence>
<accession>A0A9Q0MSX1</accession>
<dbReference type="EMBL" id="WJQU01000003">
    <property type="protein sequence ID" value="KAJ6637390.1"/>
    <property type="molecule type" value="Genomic_DNA"/>
</dbReference>
<sequence>MEQDIDNVLKGIMSSSTTVGCLVANNQGLCIEKRGDISPNTAGLATAILCQASKLEPNSNAPIVALETGKKTCLIHKHGITGVVYKEVAKQGAR</sequence>
<comment type="caution">
    <text evidence="7">The sequence shown here is derived from an EMBL/GenBank/DDBJ whole genome shotgun (WGS) entry which is preliminary data.</text>
</comment>
<name>A0A9Q0MSX1_9DIPT</name>
<proteinExistence type="inferred from homology"/>
<organism evidence="7 8">
    <name type="scientific">Pseudolycoriella hygida</name>
    <dbReference type="NCBI Taxonomy" id="35572"/>
    <lineage>
        <taxon>Eukaryota</taxon>
        <taxon>Metazoa</taxon>
        <taxon>Ecdysozoa</taxon>
        <taxon>Arthropoda</taxon>
        <taxon>Hexapoda</taxon>
        <taxon>Insecta</taxon>
        <taxon>Pterygota</taxon>
        <taxon>Neoptera</taxon>
        <taxon>Endopterygota</taxon>
        <taxon>Diptera</taxon>
        <taxon>Nematocera</taxon>
        <taxon>Sciaroidea</taxon>
        <taxon>Sciaridae</taxon>
        <taxon>Pseudolycoriella</taxon>
    </lineage>
</organism>
<keyword evidence="5" id="KW-0458">Lysosome</keyword>
<keyword evidence="8" id="KW-1185">Reference proteome</keyword>
<evidence type="ECO:0000256" key="1">
    <source>
        <dbReference type="ARBA" id="ARBA00004371"/>
    </source>
</evidence>